<keyword evidence="2" id="KW-1185">Reference proteome</keyword>
<feature type="domain" description="Reverse transcriptase Ty1/copia-type" evidence="1">
    <location>
        <begin position="10"/>
        <end position="116"/>
    </location>
</feature>
<dbReference type="InterPro" id="IPR013103">
    <property type="entry name" value="RVT_2"/>
</dbReference>
<proteinExistence type="predicted"/>
<gene>
    <name evidence="3" type="primary">LOC107930007</name>
</gene>
<accession>A0A1U8LR59</accession>
<reference evidence="2" key="1">
    <citation type="journal article" date="2020" name="Nat. Genet.">
        <title>Genomic diversifications of five Gossypium allopolyploid species and their impact on cotton improvement.</title>
        <authorList>
            <person name="Chen Z.J."/>
            <person name="Sreedasyam A."/>
            <person name="Ando A."/>
            <person name="Song Q."/>
            <person name="De Santiago L.M."/>
            <person name="Hulse-Kemp A.M."/>
            <person name="Ding M."/>
            <person name="Ye W."/>
            <person name="Kirkbride R.C."/>
            <person name="Jenkins J."/>
            <person name="Plott C."/>
            <person name="Lovell J."/>
            <person name="Lin Y.M."/>
            <person name="Vaughn R."/>
            <person name="Liu B."/>
            <person name="Simpson S."/>
            <person name="Scheffler B.E."/>
            <person name="Wen L."/>
            <person name="Saski C.A."/>
            <person name="Grover C.E."/>
            <person name="Hu G."/>
            <person name="Conover J.L."/>
            <person name="Carlson J.W."/>
            <person name="Shu S."/>
            <person name="Boston L.B."/>
            <person name="Williams M."/>
            <person name="Peterson D.G."/>
            <person name="McGee K."/>
            <person name="Jones D.C."/>
            <person name="Wendel J.F."/>
            <person name="Stelly D.M."/>
            <person name="Grimwood J."/>
            <person name="Schmutz J."/>
        </authorList>
    </citation>
    <scope>NUCLEOTIDE SEQUENCE [LARGE SCALE GENOMIC DNA]</scope>
    <source>
        <strain evidence="2">cv. TM-1</strain>
    </source>
</reference>
<name>A0A1U8LR59_GOSHI</name>
<reference evidence="3" key="2">
    <citation type="submission" date="2025-08" db="UniProtKB">
        <authorList>
            <consortium name="RefSeq"/>
        </authorList>
    </citation>
    <scope>IDENTIFICATION</scope>
</reference>
<dbReference type="PANTHER" id="PTHR11439:SF502">
    <property type="entry name" value="SECRETED RXLR EFFECTOR PROTEIN 161-LIKE"/>
    <property type="match status" value="1"/>
</dbReference>
<dbReference type="PaxDb" id="3635-A0A1U8LR59"/>
<sequence length="240" mass="27461">MEQPEGFQGLENEGFIRSESEAALYVKKLDDEKQLIVSLYIDDLFVKGDNEVFIEQFKQRMKSMFEMSNLGDMKYLIGMKIHQSDAGIFISQRKYALEVLKKFKIENCKPVATPLVLNEKLSKSDNSEKADAFVYGSLIGNLLYFSATRPDIMYDASLLSRFMQAPSQTHYGTNKRVMRYIKGIFNYGIWYLKNDSCKLESYANNDWVGNVDDCKNASGFVFSFGSGTFAWNSKKQDMVA</sequence>
<dbReference type="GeneID" id="107930007"/>
<dbReference type="Pfam" id="PF07727">
    <property type="entry name" value="RVT_2"/>
    <property type="match status" value="1"/>
</dbReference>
<dbReference type="KEGG" id="ghi:107930007"/>
<evidence type="ECO:0000313" key="2">
    <source>
        <dbReference type="Proteomes" id="UP000818029"/>
    </source>
</evidence>
<dbReference type="AlphaFoldDB" id="A0A1U8LR59"/>
<dbReference type="InterPro" id="IPR043502">
    <property type="entry name" value="DNA/RNA_pol_sf"/>
</dbReference>
<evidence type="ECO:0000259" key="1">
    <source>
        <dbReference type="Pfam" id="PF07727"/>
    </source>
</evidence>
<protein>
    <submittedName>
        <fullName evidence="3">Uncharacterized mitochondrial protein AtMg00810-like</fullName>
    </submittedName>
</protein>
<dbReference type="RefSeq" id="XP_016717050.1">
    <property type="nucleotide sequence ID" value="XM_016861561.1"/>
</dbReference>
<organism evidence="2 3">
    <name type="scientific">Gossypium hirsutum</name>
    <name type="common">Upland cotton</name>
    <name type="synonym">Gossypium mexicanum</name>
    <dbReference type="NCBI Taxonomy" id="3635"/>
    <lineage>
        <taxon>Eukaryota</taxon>
        <taxon>Viridiplantae</taxon>
        <taxon>Streptophyta</taxon>
        <taxon>Embryophyta</taxon>
        <taxon>Tracheophyta</taxon>
        <taxon>Spermatophyta</taxon>
        <taxon>Magnoliopsida</taxon>
        <taxon>eudicotyledons</taxon>
        <taxon>Gunneridae</taxon>
        <taxon>Pentapetalae</taxon>
        <taxon>rosids</taxon>
        <taxon>malvids</taxon>
        <taxon>Malvales</taxon>
        <taxon>Malvaceae</taxon>
        <taxon>Malvoideae</taxon>
        <taxon>Gossypium</taxon>
    </lineage>
</organism>
<dbReference type="Proteomes" id="UP000818029">
    <property type="component" value="Chromosome D08"/>
</dbReference>
<dbReference type="SUPFAM" id="SSF56672">
    <property type="entry name" value="DNA/RNA polymerases"/>
    <property type="match status" value="1"/>
</dbReference>
<dbReference type="STRING" id="3635.A0A1U8LR59"/>
<dbReference type="PANTHER" id="PTHR11439">
    <property type="entry name" value="GAG-POL-RELATED RETROTRANSPOSON"/>
    <property type="match status" value="1"/>
</dbReference>
<evidence type="ECO:0000313" key="3">
    <source>
        <dbReference type="RefSeq" id="XP_016717050.1"/>
    </source>
</evidence>